<comment type="caution">
    <text evidence="3">The sequence shown here is derived from an EMBL/GenBank/DDBJ whole genome shotgun (WGS) entry which is preliminary data.</text>
</comment>
<evidence type="ECO:0000313" key="4">
    <source>
        <dbReference type="Proteomes" id="UP001430356"/>
    </source>
</evidence>
<evidence type="ECO:0000256" key="1">
    <source>
        <dbReference type="SAM" id="Coils"/>
    </source>
</evidence>
<feature type="coiled-coil region" evidence="1">
    <location>
        <begin position="60"/>
        <end position="139"/>
    </location>
</feature>
<name>A0AAW0EXF9_9TRYP</name>
<reference evidence="3 4" key="1">
    <citation type="journal article" date="2021" name="MBio">
        <title>A New Model Trypanosomatid, Novymonas esmeraldas: Genomic Perception of Its 'Candidatus Pandoraea novymonadis' Endosymbiont.</title>
        <authorList>
            <person name="Zakharova A."/>
            <person name="Saura A."/>
            <person name="Butenko A."/>
            <person name="Podesvova L."/>
            <person name="Warmusova S."/>
            <person name="Kostygov A.Y."/>
            <person name="Nenarokova A."/>
            <person name="Lukes J."/>
            <person name="Opperdoes F.R."/>
            <person name="Yurchenko V."/>
        </authorList>
    </citation>
    <scope>NUCLEOTIDE SEQUENCE [LARGE SCALE GENOMIC DNA]</scope>
    <source>
        <strain evidence="3 4">E262AT.01</strain>
    </source>
</reference>
<dbReference type="AlphaFoldDB" id="A0AAW0EXF9"/>
<feature type="region of interest" description="Disordered" evidence="2">
    <location>
        <begin position="828"/>
        <end position="847"/>
    </location>
</feature>
<keyword evidence="1" id="KW-0175">Coiled coil</keyword>
<evidence type="ECO:0000313" key="3">
    <source>
        <dbReference type="EMBL" id="KAK7198157.1"/>
    </source>
</evidence>
<proteinExistence type="predicted"/>
<dbReference type="Proteomes" id="UP001430356">
    <property type="component" value="Unassembled WGS sequence"/>
</dbReference>
<sequence>MSARWPSSLLNATNKQLTERVEYLTQDLDRKRQSLTEQREVLNLLKRHRVRTEQQTTVIAKTLELERETVERDAGKLKQLHQAAEADARRARQANEAATQLSQTVSALEATIVQRQRALEEQREIAVELEEEAREVVSAHLDRQRVGDELSAAQRELSSSIWATLGRLHDKIRAATQQLEEARDERRRVVQEADAMQLALHDAVKDQAESVRALELVHAQSSQLDANVRANAEAMEVLVRASREREQLRGELRDTLDHLLAEQKRQSLTRDRHSARYRRQGLALRTAIAALREDEARSLTSARCEQAEVQQLSQLRRGLDHIMLLCDEKRQLLSQQQARRAALEDARTELQRLEQEGQPSPSALRDMLLHLSRQEATLEDRVARTHAKLTSAIQAFVDEGRKGEQVNVKLGATVQAKRSLVAEQEASEGRVQLLKEREGRLGEALVDRQALLPSMQALASEQRAQRQVSRLREVEQLRDSLLRIQRDHQQLLQGTTALRSSLHRTRSAVGEGGEAQGRILGDLQLLEVEVLRLTQETEATAEEHKKRLVQHEQAAVALQSLMKAAHAQVGALKEAAGVEAYLRAEVQIEEERLAADVRGSLVELHLYESEVHTLNEELQRHRKKLGLLRLRYEEIMASMARSAQKPLNEEHEGGSPIPVLDRESAAANPEAVHAHLLLRRSYEREQLMQRGNYLDLRLVALDRETSTLRHMLDGLRSSRPSATEHGHGVGEHAGSLLAAPASSTGELVAGRGSQVATRSPAAAKACLLSSAAAREECWRVEVQMLDSELAAMSQQRDASRSQLHEMRAALKDLQDTERQKRMLLQKLREHVQRSRKAASSPGLRRSK</sequence>
<protein>
    <submittedName>
        <fullName evidence="3">Uncharacterized protein</fullName>
    </submittedName>
</protein>
<dbReference type="EMBL" id="JAECZO010000135">
    <property type="protein sequence ID" value="KAK7198157.1"/>
    <property type="molecule type" value="Genomic_DNA"/>
</dbReference>
<feature type="coiled-coil region" evidence="1">
    <location>
        <begin position="604"/>
        <end position="631"/>
    </location>
</feature>
<feature type="coiled-coil region" evidence="1">
    <location>
        <begin position="326"/>
        <end position="356"/>
    </location>
</feature>
<keyword evidence="4" id="KW-1185">Reference proteome</keyword>
<gene>
    <name evidence="3" type="ORF">NESM_000772400</name>
</gene>
<accession>A0AAW0EXF9</accession>
<feature type="coiled-coil region" evidence="1">
    <location>
        <begin position="231"/>
        <end position="258"/>
    </location>
</feature>
<feature type="coiled-coil region" evidence="1">
    <location>
        <begin position="165"/>
        <end position="199"/>
    </location>
</feature>
<evidence type="ECO:0000256" key="2">
    <source>
        <dbReference type="SAM" id="MobiDB-lite"/>
    </source>
</evidence>
<feature type="region of interest" description="Disordered" evidence="2">
    <location>
        <begin position="641"/>
        <end position="660"/>
    </location>
</feature>
<organism evidence="3 4">
    <name type="scientific">Novymonas esmeraldas</name>
    <dbReference type="NCBI Taxonomy" id="1808958"/>
    <lineage>
        <taxon>Eukaryota</taxon>
        <taxon>Discoba</taxon>
        <taxon>Euglenozoa</taxon>
        <taxon>Kinetoplastea</taxon>
        <taxon>Metakinetoplastina</taxon>
        <taxon>Trypanosomatida</taxon>
        <taxon>Trypanosomatidae</taxon>
        <taxon>Novymonas</taxon>
    </lineage>
</organism>
<feature type="coiled-coil region" evidence="1">
    <location>
        <begin position="523"/>
        <end position="561"/>
    </location>
</feature>